<sequence>MRQVAKKAALQQTRGTCGCHCTRERHVLLKWAGKNQMLELLDDEDVQLTEKEILEQVLGTRSGYARGMGKFVIPITSSSRLYYQKEINNELKTYKTRVVSNKTGIS</sequence>
<organism evidence="1">
    <name type="scientific">Fagus sylvatica</name>
    <name type="common">Beechnut</name>
    <dbReference type="NCBI Taxonomy" id="28930"/>
    <lineage>
        <taxon>Eukaryota</taxon>
        <taxon>Viridiplantae</taxon>
        <taxon>Streptophyta</taxon>
        <taxon>Embryophyta</taxon>
        <taxon>Tracheophyta</taxon>
        <taxon>Spermatophyta</taxon>
        <taxon>Magnoliopsida</taxon>
        <taxon>eudicotyledons</taxon>
        <taxon>Gunneridae</taxon>
        <taxon>Pentapetalae</taxon>
        <taxon>rosids</taxon>
        <taxon>fabids</taxon>
        <taxon>Fagales</taxon>
        <taxon>Fagaceae</taxon>
        <taxon>Fagus</taxon>
    </lineage>
</organism>
<reference evidence="1" key="1">
    <citation type="submission" date="2018-02" db="EMBL/GenBank/DDBJ databases">
        <authorList>
            <person name="Cohen D.B."/>
            <person name="Kent A.D."/>
        </authorList>
    </citation>
    <scope>NUCLEOTIDE SEQUENCE</scope>
</reference>
<proteinExistence type="predicted"/>
<dbReference type="AlphaFoldDB" id="A0A2N9G1P1"/>
<dbReference type="EMBL" id="OIVN01001389">
    <property type="protein sequence ID" value="SPC93393.1"/>
    <property type="molecule type" value="Genomic_DNA"/>
</dbReference>
<protein>
    <submittedName>
        <fullName evidence="1">Uncharacterized protein</fullName>
    </submittedName>
</protein>
<accession>A0A2N9G1P1</accession>
<name>A0A2N9G1P1_FAGSY</name>
<gene>
    <name evidence="1" type="ORF">FSB_LOCUS21275</name>
</gene>
<evidence type="ECO:0000313" key="1">
    <source>
        <dbReference type="EMBL" id="SPC93393.1"/>
    </source>
</evidence>